<evidence type="ECO:0008006" key="3">
    <source>
        <dbReference type="Google" id="ProtNLM"/>
    </source>
</evidence>
<dbReference type="STRING" id="417373.GCA_001570685_01522"/>
<organism evidence="1 2">
    <name type="scientific">Limosilactobacillus equigenerosi DSM 18793 = JCM 14505</name>
    <dbReference type="NCBI Taxonomy" id="1423742"/>
    <lineage>
        <taxon>Bacteria</taxon>
        <taxon>Bacillati</taxon>
        <taxon>Bacillota</taxon>
        <taxon>Bacilli</taxon>
        <taxon>Lactobacillales</taxon>
        <taxon>Lactobacillaceae</taxon>
        <taxon>Limosilactobacillus</taxon>
    </lineage>
</organism>
<keyword evidence="2" id="KW-1185">Reference proteome</keyword>
<dbReference type="AlphaFoldDB" id="A0A0R1UU64"/>
<comment type="caution">
    <text evidence="1">The sequence shown here is derived from an EMBL/GenBank/DDBJ whole genome shotgun (WGS) entry which is preliminary data.</text>
</comment>
<evidence type="ECO:0000313" key="2">
    <source>
        <dbReference type="Proteomes" id="UP000051084"/>
    </source>
</evidence>
<dbReference type="Proteomes" id="UP000051084">
    <property type="component" value="Unassembled WGS sequence"/>
</dbReference>
<dbReference type="EMBL" id="AZGC01000020">
    <property type="protein sequence ID" value="KRL95194.1"/>
    <property type="molecule type" value="Genomic_DNA"/>
</dbReference>
<gene>
    <name evidence="1" type="ORF">FC21_GL000781</name>
</gene>
<proteinExistence type="predicted"/>
<name>A0A0R1UU64_9LACO</name>
<protein>
    <recommendedName>
        <fullName evidence="3">NusG-like N-terminal domain-containing protein</fullName>
    </recommendedName>
</protein>
<accession>A0A0R1UU64</accession>
<sequence>MNWIKENYPKWYLVYLPDHMIDIREYQKAMTFMAQQKWESKMDTHFKLRRVK</sequence>
<reference evidence="1 2" key="1">
    <citation type="journal article" date="2015" name="Genome Announc.">
        <title>Expanding the biotechnology potential of lactobacilli through comparative genomics of 213 strains and associated genera.</title>
        <authorList>
            <person name="Sun Z."/>
            <person name="Harris H.M."/>
            <person name="McCann A."/>
            <person name="Guo C."/>
            <person name="Argimon S."/>
            <person name="Zhang W."/>
            <person name="Yang X."/>
            <person name="Jeffery I.B."/>
            <person name="Cooney J.C."/>
            <person name="Kagawa T.F."/>
            <person name="Liu W."/>
            <person name="Song Y."/>
            <person name="Salvetti E."/>
            <person name="Wrobel A."/>
            <person name="Rasinkangas P."/>
            <person name="Parkhill J."/>
            <person name="Rea M.C."/>
            <person name="O'Sullivan O."/>
            <person name="Ritari J."/>
            <person name="Douillard F.P."/>
            <person name="Paul Ross R."/>
            <person name="Yang R."/>
            <person name="Briner A.E."/>
            <person name="Felis G.E."/>
            <person name="de Vos W.M."/>
            <person name="Barrangou R."/>
            <person name="Klaenhammer T.R."/>
            <person name="Caufield P.W."/>
            <person name="Cui Y."/>
            <person name="Zhang H."/>
            <person name="O'Toole P.W."/>
        </authorList>
    </citation>
    <scope>NUCLEOTIDE SEQUENCE [LARGE SCALE GENOMIC DNA]</scope>
    <source>
        <strain evidence="1 2">DSM 18793</strain>
    </source>
</reference>
<dbReference type="PATRIC" id="fig|1423742.4.peg.815"/>
<evidence type="ECO:0000313" key="1">
    <source>
        <dbReference type="EMBL" id="KRL95194.1"/>
    </source>
</evidence>